<evidence type="ECO:0000256" key="1">
    <source>
        <dbReference type="ARBA" id="ARBA00000852"/>
    </source>
</evidence>
<dbReference type="STRING" id="1331007.AALB_3581"/>
<evidence type="ECO:0000256" key="6">
    <source>
        <dbReference type="ARBA" id="ARBA00022691"/>
    </source>
</evidence>
<dbReference type="OrthoDB" id="9760689at2"/>
<evidence type="ECO:0000256" key="3">
    <source>
        <dbReference type="ARBA" id="ARBA00012327"/>
    </source>
</evidence>
<keyword evidence="6 8" id="KW-0949">S-adenosyl-L-methionine</keyword>
<dbReference type="InterPro" id="IPR011814">
    <property type="entry name" value="BioC"/>
</dbReference>
<dbReference type="GO" id="GO:0010340">
    <property type="term" value="F:carboxyl-O-methyltransferase activity"/>
    <property type="evidence" value="ECO:0007669"/>
    <property type="project" value="UniProtKB-UniRule"/>
</dbReference>
<keyword evidence="5 8" id="KW-0808">Transferase</keyword>
<evidence type="ECO:0000256" key="5">
    <source>
        <dbReference type="ARBA" id="ARBA00022679"/>
    </source>
</evidence>
<gene>
    <name evidence="8" type="primary">bioC</name>
    <name evidence="10" type="ORF">AALB_3581</name>
</gene>
<dbReference type="CDD" id="cd02440">
    <property type="entry name" value="AdoMet_MTases"/>
    <property type="match status" value="1"/>
</dbReference>
<dbReference type="InterPro" id="IPR013216">
    <property type="entry name" value="Methyltransf_11"/>
</dbReference>
<dbReference type="PANTHER" id="PTHR13090">
    <property type="entry name" value="ARGININE-HYDROXYLASE NDUFAF5, MITOCHONDRIAL"/>
    <property type="match status" value="1"/>
</dbReference>
<comment type="similarity">
    <text evidence="8">Belongs to the methyltransferase superfamily.</text>
</comment>
<dbReference type="SUPFAM" id="SSF53335">
    <property type="entry name" value="S-adenosyl-L-methionine-dependent methyltransferases"/>
    <property type="match status" value="1"/>
</dbReference>
<comment type="pathway">
    <text evidence="2 8">Cofactor biosynthesis; biotin biosynthesis.</text>
</comment>
<evidence type="ECO:0000313" key="10">
    <source>
        <dbReference type="EMBL" id="GAD03501.1"/>
    </source>
</evidence>
<keyword evidence="7 8" id="KW-0093">Biotin biosynthesis</keyword>
<sequence length="258" mass="28478">MVIDKQQVARHFSKAADTYNDYAELQRSIGETLLSYLPNKLYPLAIDLGCGTGYFSRSLKAHSSHVVALDLSLAMATKAKRYAQPSAALVSDAEHLGLADDSVDLVFSSLALQWCNDLAAALKEIRRVLKPNGVLLFSTLSQGTLFELEQAWSSIDSNRHVNRFLTQDDIVQAASKAGFNNAKFHHEQRTLWYEHAFLLLADLKGIGANYVVGGEPNSTNRGQLKAMARNYKDMFGQAANNMQISATYKVSYGVLIND</sequence>
<evidence type="ECO:0000259" key="9">
    <source>
        <dbReference type="Pfam" id="PF08241"/>
    </source>
</evidence>
<organism evidence="10 11">
    <name type="scientific">Agarivorans albus MKT 106</name>
    <dbReference type="NCBI Taxonomy" id="1331007"/>
    <lineage>
        <taxon>Bacteria</taxon>
        <taxon>Pseudomonadati</taxon>
        <taxon>Pseudomonadota</taxon>
        <taxon>Gammaproteobacteria</taxon>
        <taxon>Alteromonadales</taxon>
        <taxon>Alteromonadaceae</taxon>
        <taxon>Agarivorans</taxon>
    </lineage>
</organism>
<dbReference type="EC" id="2.1.1.197" evidence="3 8"/>
<dbReference type="EMBL" id="BARX01000028">
    <property type="protein sequence ID" value="GAD03501.1"/>
    <property type="molecule type" value="Genomic_DNA"/>
</dbReference>
<reference evidence="10" key="1">
    <citation type="journal article" date="2013" name="Genome Announc.">
        <title>Draft Genome Sequence of Agarivorans albus Strain MKT 106T, an Agarolytic Marine Bacterium.</title>
        <authorList>
            <person name="Yasuike M."/>
            <person name="Nakamura Y."/>
            <person name="Kai W."/>
            <person name="Fujiwara A."/>
            <person name="Fukui Y."/>
            <person name="Satomi M."/>
            <person name="Sano M."/>
        </authorList>
    </citation>
    <scope>NUCLEOTIDE SEQUENCE [LARGE SCALE GENOMIC DNA]</scope>
</reference>
<comment type="caution">
    <text evidence="10">The sequence shown here is derived from an EMBL/GenBank/DDBJ whole genome shotgun (WGS) entry which is preliminary data.</text>
</comment>
<dbReference type="AlphaFoldDB" id="R9PU39"/>
<dbReference type="InterPro" id="IPR050602">
    <property type="entry name" value="Malonyl-ACP_OMT"/>
</dbReference>
<evidence type="ECO:0000256" key="4">
    <source>
        <dbReference type="ARBA" id="ARBA00022603"/>
    </source>
</evidence>
<comment type="catalytic activity">
    <reaction evidence="1 8">
        <text>malonyl-[ACP] + S-adenosyl-L-methionine = malonyl-[ACP] methyl ester + S-adenosyl-L-homocysteine</text>
        <dbReference type="Rhea" id="RHEA:17105"/>
        <dbReference type="Rhea" id="RHEA-COMP:9623"/>
        <dbReference type="Rhea" id="RHEA-COMP:9954"/>
        <dbReference type="ChEBI" id="CHEBI:57856"/>
        <dbReference type="ChEBI" id="CHEBI:59789"/>
        <dbReference type="ChEBI" id="CHEBI:78449"/>
        <dbReference type="ChEBI" id="CHEBI:78845"/>
        <dbReference type="EC" id="2.1.1.197"/>
    </reaction>
</comment>
<dbReference type="GO" id="GO:0009102">
    <property type="term" value="P:biotin biosynthetic process"/>
    <property type="evidence" value="ECO:0007669"/>
    <property type="project" value="UniProtKB-UniRule"/>
</dbReference>
<dbReference type="GO" id="GO:0102130">
    <property type="term" value="F:malonyl-CoA methyltransferase activity"/>
    <property type="evidence" value="ECO:0007669"/>
    <property type="project" value="UniProtKB-EC"/>
</dbReference>
<dbReference type="RefSeq" id="WP_016403268.1">
    <property type="nucleotide sequence ID" value="NZ_BARX01000028.1"/>
</dbReference>
<dbReference type="NCBIfam" id="TIGR02072">
    <property type="entry name" value="BioC"/>
    <property type="match status" value="1"/>
</dbReference>
<evidence type="ECO:0000313" key="11">
    <source>
        <dbReference type="Proteomes" id="UP000014461"/>
    </source>
</evidence>
<evidence type="ECO:0000256" key="8">
    <source>
        <dbReference type="HAMAP-Rule" id="MF_00835"/>
    </source>
</evidence>
<dbReference type="UniPathway" id="UPA00078"/>
<dbReference type="GO" id="GO:0008757">
    <property type="term" value="F:S-adenosylmethionine-dependent methyltransferase activity"/>
    <property type="evidence" value="ECO:0007669"/>
    <property type="project" value="InterPro"/>
</dbReference>
<evidence type="ECO:0000256" key="7">
    <source>
        <dbReference type="ARBA" id="ARBA00022756"/>
    </source>
</evidence>
<protein>
    <recommendedName>
        <fullName evidence="3 8">Malonyl-[acyl-carrier protein] O-methyltransferase</fullName>
        <shortName evidence="8">Malonyl-ACP O-methyltransferase</shortName>
        <ecNumber evidence="3 8">2.1.1.197</ecNumber>
    </recommendedName>
    <alternativeName>
        <fullName evidence="8">Biotin synthesis protein BioC</fullName>
    </alternativeName>
</protein>
<accession>R9PU39</accession>
<dbReference type="Proteomes" id="UP000014461">
    <property type="component" value="Unassembled WGS sequence"/>
</dbReference>
<dbReference type="PANTHER" id="PTHR13090:SF1">
    <property type="entry name" value="ARGININE-HYDROXYLASE NDUFAF5, MITOCHONDRIAL"/>
    <property type="match status" value="1"/>
</dbReference>
<dbReference type="Pfam" id="PF08241">
    <property type="entry name" value="Methyltransf_11"/>
    <property type="match status" value="1"/>
</dbReference>
<feature type="domain" description="Methyltransferase type 11" evidence="9">
    <location>
        <begin position="47"/>
        <end position="137"/>
    </location>
</feature>
<proteinExistence type="inferred from homology"/>
<name>R9PU39_AGAAL</name>
<dbReference type="Gene3D" id="3.40.50.150">
    <property type="entry name" value="Vaccinia Virus protein VP39"/>
    <property type="match status" value="1"/>
</dbReference>
<dbReference type="InterPro" id="IPR029063">
    <property type="entry name" value="SAM-dependent_MTases_sf"/>
</dbReference>
<keyword evidence="4 8" id="KW-0489">Methyltransferase</keyword>
<dbReference type="HAMAP" id="MF_00835">
    <property type="entry name" value="BioC"/>
    <property type="match status" value="1"/>
</dbReference>
<comment type="function">
    <text evidence="8">Converts the free carboxyl group of a malonyl-thioester to its methyl ester by transfer of a methyl group from S-adenosyl-L-methionine (SAM). It allows to synthesize pimeloyl-ACP via the fatty acid synthetic pathway.</text>
</comment>
<evidence type="ECO:0000256" key="2">
    <source>
        <dbReference type="ARBA" id="ARBA00004746"/>
    </source>
</evidence>
<keyword evidence="11" id="KW-1185">Reference proteome</keyword>
<dbReference type="GO" id="GO:0032259">
    <property type="term" value="P:methylation"/>
    <property type="evidence" value="ECO:0007669"/>
    <property type="project" value="UniProtKB-KW"/>
</dbReference>